<sequence length="85" mass="9414">MKAQRHLKRAMTKPIRVGATEAAPARGREDLECGETRVRVGRAQKPNGGVPVKRQPDREAMENDAASPEVLSHHSPRYMHRCSSG</sequence>
<reference evidence="2 3" key="1">
    <citation type="submission" date="2024-04" db="EMBL/GenBank/DDBJ databases">
        <authorList>
            <person name="Fracassetti M."/>
        </authorList>
    </citation>
    <scope>NUCLEOTIDE SEQUENCE [LARGE SCALE GENOMIC DNA]</scope>
</reference>
<gene>
    <name evidence="2" type="ORF">LTRI10_LOCUS29648</name>
</gene>
<feature type="compositionally biased region" description="Basic residues" evidence="1">
    <location>
        <begin position="74"/>
        <end position="85"/>
    </location>
</feature>
<dbReference type="EMBL" id="OZ034818">
    <property type="protein sequence ID" value="CAL1388737.1"/>
    <property type="molecule type" value="Genomic_DNA"/>
</dbReference>
<dbReference type="Proteomes" id="UP001497516">
    <property type="component" value="Chromosome 5"/>
</dbReference>
<dbReference type="AlphaFoldDB" id="A0AAV2ESL2"/>
<evidence type="ECO:0000313" key="3">
    <source>
        <dbReference type="Proteomes" id="UP001497516"/>
    </source>
</evidence>
<feature type="region of interest" description="Disordered" evidence="1">
    <location>
        <begin position="1"/>
        <end position="85"/>
    </location>
</feature>
<proteinExistence type="predicted"/>
<feature type="compositionally biased region" description="Basic residues" evidence="1">
    <location>
        <begin position="1"/>
        <end position="11"/>
    </location>
</feature>
<organism evidence="2 3">
    <name type="scientific">Linum trigynum</name>
    <dbReference type="NCBI Taxonomy" id="586398"/>
    <lineage>
        <taxon>Eukaryota</taxon>
        <taxon>Viridiplantae</taxon>
        <taxon>Streptophyta</taxon>
        <taxon>Embryophyta</taxon>
        <taxon>Tracheophyta</taxon>
        <taxon>Spermatophyta</taxon>
        <taxon>Magnoliopsida</taxon>
        <taxon>eudicotyledons</taxon>
        <taxon>Gunneridae</taxon>
        <taxon>Pentapetalae</taxon>
        <taxon>rosids</taxon>
        <taxon>fabids</taxon>
        <taxon>Malpighiales</taxon>
        <taxon>Linaceae</taxon>
        <taxon>Linum</taxon>
    </lineage>
</organism>
<name>A0AAV2ESL2_9ROSI</name>
<feature type="compositionally biased region" description="Basic and acidic residues" evidence="1">
    <location>
        <begin position="26"/>
        <end position="38"/>
    </location>
</feature>
<evidence type="ECO:0000256" key="1">
    <source>
        <dbReference type="SAM" id="MobiDB-lite"/>
    </source>
</evidence>
<accession>A0AAV2ESL2</accession>
<keyword evidence="3" id="KW-1185">Reference proteome</keyword>
<protein>
    <submittedName>
        <fullName evidence="2">Uncharacterized protein</fullName>
    </submittedName>
</protein>
<evidence type="ECO:0000313" key="2">
    <source>
        <dbReference type="EMBL" id="CAL1388737.1"/>
    </source>
</evidence>